<dbReference type="GO" id="GO:0032589">
    <property type="term" value="C:neuron projection membrane"/>
    <property type="evidence" value="ECO:0007669"/>
    <property type="project" value="TreeGrafter"/>
</dbReference>
<protein>
    <recommendedName>
        <fullName evidence="1">Ig-like domain-containing protein</fullName>
    </recommendedName>
</protein>
<evidence type="ECO:0000313" key="2">
    <source>
        <dbReference type="EMBL" id="CAF0778904.1"/>
    </source>
</evidence>
<evidence type="ECO:0000313" key="3">
    <source>
        <dbReference type="EMBL" id="CAF3560267.1"/>
    </source>
</evidence>
<dbReference type="PANTHER" id="PTHR23279:SF36">
    <property type="entry name" value="DEFECTIVE PROBOSCIS EXTENSION RESPONSE 9, ISOFORM A"/>
    <property type="match status" value="1"/>
</dbReference>
<feature type="domain" description="Ig-like" evidence="1">
    <location>
        <begin position="154"/>
        <end position="231"/>
    </location>
</feature>
<sequence length="241" mass="27515">MLPSSPDVLVCRTYQQQEGYNQDQDQVVSQPSSFELNSSVDDVLSIARDQPAILPCKAILFIPEPERVMWYKLNTDHNHHHHHHQTTSTTLTVGKHLITKDPRISVFHYNFDPLTPARWDLYISKVKQTDQSMYQCHVILNSISSRSNIRLIVEDITVNIQPSDIIVEAGQSTQFSCNFTGKKRVRRETVTWLKDDQPIAVNQGEIISTSEYPNVTMTVLKIFSSKPSHTGIEVLNPNTQF</sequence>
<feature type="domain" description="Ig-like" evidence="1">
    <location>
        <begin position="31"/>
        <end position="150"/>
    </location>
</feature>
<gene>
    <name evidence="2" type="ORF">OVA965_LOCUS3495</name>
    <name evidence="3" type="ORF">TMI583_LOCUS3494</name>
</gene>
<dbReference type="InterPro" id="IPR036179">
    <property type="entry name" value="Ig-like_dom_sf"/>
</dbReference>
<dbReference type="PROSITE" id="PS50835">
    <property type="entry name" value="IG_LIKE"/>
    <property type="match status" value="2"/>
</dbReference>
<evidence type="ECO:0000259" key="1">
    <source>
        <dbReference type="PROSITE" id="PS50835"/>
    </source>
</evidence>
<dbReference type="InterPro" id="IPR003599">
    <property type="entry name" value="Ig_sub"/>
</dbReference>
<dbReference type="GO" id="GO:0050808">
    <property type="term" value="P:synapse organization"/>
    <property type="evidence" value="ECO:0007669"/>
    <property type="project" value="TreeGrafter"/>
</dbReference>
<dbReference type="InterPro" id="IPR013098">
    <property type="entry name" value="Ig_I-set"/>
</dbReference>
<dbReference type="EMBL" id="CAJOBA010000844">
    <property type="protein sequence ID" value="CAF3560267.1"/>
    <property type="molecule type" value="Genomic_DNA"/>
</dbReference>
<dbReference type="Pfam" id="PF07679">
    <property type="entry name" value="I-set"/>
    <property type="match status" value="1"/>
</dbReference>
<accession>A0A8S2CQQ4</accession>
<organism evidence="2 4">
    <name type="scientific">Didymodactylos carnosus</name>
    <dbReference type="NCBI Taxonomy" id="1234261"/>
    <lineage>
        <taxon>Eukaryota</taxon>
        <taxon>Metazoa</taxon>
        <taxon>Spiralia</taxon>
        <taxon>Gnathifera</taxon>
        <taxon>Rotifera</taxon>
        <taxon>Eurotatoria</taxon>
        <taxon>Bdelloidea</taxon>
        <taxon>Philodinida</taxon>
        <taxon>Philodinidae</taxon>
        <taxon>Didymodactylos</taxon>
    </lineage>
</organism>
<evidence type="ECO:0000313" key="4">
    <source>
        <dbReference type="Proteomes" id="UP000677228"/>
    </source>
</evidence>
<dbReference type="AlphaFoldDB" id="A0A8S2CQQ4"/>
<dbReference type="Proteomes" id="UP000682733">
    <property type="component" value="Unassembled WGS sequence"/>
</dbReference>
<dbReference type="Gene3D" id="2.60.40.10">
    <property type="entry name" value="Immunoglobulins"/>
    <property type="match status" value="2"/>
</dbReference>
<proteinExistence type="predicted"/>
<dbReference type="InterPro" id="IPR007110">
    <property type="entry name" value="Ig-like_dom"/>
</dbReference>
<dbReference type="InterPro" id="IPR037448">
    <property type="entry name" value="Zig-8"/>
</dbReference>
<dbReference type="EMBL" id="CAJNOK010000844">
    <property type="protein sequence ID" value="CAF0778904.1"/>
    <property type="molecule type" value="Genomic_DNA"/>
</dbReference>
<dbReference type="SUPFAM" id="SSF48726">
    <property type="entry name" value="Immunoglobulin"/>
    <property type="match status" value="2"/>
</dbReference>
<reference evidence="2" key="1">
    <citation type="submission" date="2021-02" db="EMBL/GenBank/DDBJ databases">
        <authorList>
            <person name="Nowell W R."/>
        </authorList>
    </citation>
    <scope>NUCLEOTIDE SEQUENCE</scope>
</reference>
<name>A0A8S2CQQ4_9BILA</name>
<dbReference type="InterPro" id="IPR013783">
    <property type="entry name" value="Ig-like_fold"/>
</dbReference>
<dbReference type="PANTHER" id="PTHR23279">
    <property type="entry name" value="DEFECTIVE PROBOSCIS EXTENSION RESPONSE DPR -RELATED"/>
    <property type="match status" value="1"/>
</dbReference>
<dbReference type="SMART" id="SM00409">
    <property type="entry name" value="IG"/>
    <property type="match status" value="1"/>
</dbReference>
<dbReference type="Proteomes" id="UP000677228">
    <property type="component" value="Unassembled WGS sequence"/>
</dbReference>
<comment type="caution">
    <text evidence="2">The sequence shown here is derived from an EMBL/GenBank/DDBJ whole genome shotgun (WGS) entry which is preliminary data.</text>
</comment>